<feature type="domain" description="UPAR/Ly6" evidence="3">
    <location>
        <begin position="511"/>
        <end position="601"/>
    </location>
</feature>
<feature type="domain" description="UPAR/Ly6" evidence="3">
    <location>
        <begin position="31"/>
        <end position="120"/>
    </location>
</feature>
<feature type="domain" description="UPAR/Ly6" evidence="3">
    <location>
        <begin position="751"/>
        <end position="841"/>
    </location>
</feature>
<evidence type="ECO:0000256" key="2">
    <source>
        <dbReference type="ARBA" id="ARBA00023157"/>
    </source>
</evidence>
<feature type="domain" description="UPAR/Ly6" evidence="3">
    <location>
        <begin position="391"/>
        <end position="481"/>
    </location>
</feature>
<sequence>QPRPSDRDGAFRKVTAALQRHRRGVASGSGISCYQNGTEAGSAATVGSCQEGDDMCSVMTVLGSLVHTCSNKDACDLAKKAGDLWGDLIGEEKDPLEGSLGFSCCQGDGCNEPGSAALAQQPRPSDRDGAFRTVTAALQRHRGGVASGSGISCYQNGTEPGSAATEGSCQEGDDMCSVTTVMGSLVYTCSNKNACDLAKKAGDFWGDLIGEEKNPLGDILGFSCCQGDGCNEPGAAALAQQPRPSDRDGAFRTVTAALQRHRGGVASGSGISCYQNGTEPGSAATEGSCQEGDDMCSVTTVMGSLVYTCSNKNACDLAKKTGDLWGDLIGEEKDPLGDILGFSCCQGDGCNEPGAAALAQQPRPSDRDGTFRTVTAALQRHRGGVASGSGISCYQNGTEPGSAATEGSCQEGDDMCSVTTVMGSLVYTCSNKNACDLAKKAGDLWGDLIGEEKDPLGDILGFSCCQGDGCNEPGAAALAQQPRPSDRDGTFRKVTAALQRHRRGVASGSGISCYQNGTEAGSAATVGSCQEGDDMCSVMTVMGSLVYTCSNKDACDLAKKAGDLWGDLIGEEKDPLEGSLGFSCCQGDGCNEPGAAALAQQPRPSDRVGTFRTVTAALQRHRGGVASGSGISCYQNGTEPGSAATEGSCQEGDDMCSVTTVMGSLVYTCSNKNACDLAKKAGDLWGDLIGEEKDPLGDILGFSCCQGDGCNEPGAAALAQQPRPSDRDGAFRTVTAALQRHRGGVASGSGISCYQNGTEPGSAATEGSCQEGDDMCSVTTVMGSLVYTCSNKNACDLAKKAGEFWGDLIGEEKDPLGDILGFSCCQGDGCNEPGAAALAQQPRPSDRVGAFHTVTAALQRHRGGVASGSGISCYQNGTEPGSAATEGSCQEGDDMCSVTTVMGSLVYTCSNKNACDLAKKAGDLWGDLIGEEKDPLGDILGFSCCQGDGCNEPGAAALAQQPRPSDRDGAFRTVTAALQRHRGGVASGSGISCYQNGTEPGSAATEGSCQEGDDMCSVMTVMGSLVYTCSNKNACDLAKKAGDLWGDLIGEEKDPLGGSLGFSCCQGDGCNEPGAAALAQQPRPSPSSQ</sequence>
<dbReference type="InterPro" id="IPR045860">
    <property type="entry name" value="Snake_toxin-like_sf"/>
</dbReference>
<keyword evidence="1" id="KW-0732">Signal</keyword>
<feature type="domain" description="UPAR/Ly6" evidence="3">
    <location>
        <begin position="871"/>
        <end position="961"/>
    </location>
</feature>
<evidence type="ECO:0000256" key="1">
    <source>
        <dbReference type="ARBA" id="ARBA00022729"/>
    </source>
</evidence>
<evidence type="ECO:0000313" key="4">
    <source>
        <dbReference type="EMBL" id="CAK0868774.1"/>
    </source>
</evidence>
<dbReference type="Proteomes" id="UP001189429">
    <property type="component" value="Unassembled WGS sequence"/>
</dbReference>
<dbReference type="InterPro" id="IPR016054">
    <property type="entry name" value="LY6_UPA_recep-like"/>
</dbReference>
<name>A0ABN9V792_9DINO</name>
<keyword evidence="2" id="KW-1015">Disulfide bond</keyword>
<reference evidence="4" key="1">
    <citation type="submission" date="2023-10" db="EMBL/GenBank/DDBJ databases">
        <authorList>
            <person name="Chen Y."/>
            <person name="Shah S."/>
            <person name="Dougan E. K."/>
            <person name="Thang M."/>
            <person name="Chan C."/>
        </authorList>
    </citation>
    <scope>NUCLEOTIDE SEQUENCE [LARGE SCALE GENOMIC DNA]</scope>
</reference>
<dbReference type="Gene3D" id="2.10.60.10">
    <property type="entry name" value="CD59"/>
    <property type="match status" value="9"/>
</dbReference>
<feature type="non-terminal residue" evidence="4">
    <location>
        <position position="1"/>
    </location>
</feature>
<evidence type="ECO:0000313" key="5">
    <source>
        <dbReference type="Proteomes" id="UP001189429"/>
    </source>
</evidence>
<feature type="domain" description="UPAR/Ly6" evidence="3">
    <location>
        <begin position="271"/>
        <end position="361"/>
    </location>
</feature>
<organism evidence="4 5">
    <name type="scientific">Prorocentrum cordatum</name>
    <dbReference type="NCBI Taxonomy" id="2364126"/>
    <lineage>
        <taxon>Eukaryota</taxon>
        <taxon>Sar</taxon>
        <taxon>Alveolata</taxon>
        <taxon>Dinophyceae</taxon>
        <taxon>Prorocentrales</taxon>
        <taxon>Prorocentraceae</taxon>
        <taxon>Prorocentrum</taxon>
    </lineage>
</organism>
<keyword evidence="5" id="KW-1185">Reference proteome</keyword>
<comment type="caution">
    <text evidence="4">The sequence shown here is derived from an EMBL/GenBank/DDBJ whole genome shotgun (WGS) entry which is preliminary data.</text>
</comment>
<feature type="domain" description="UPAR/Ly6" evidence="3">
    <location>
        <begin position="631"/>
        <end position="721"/>
    </location>
</feature>
<dbReference type="SMART" id="SM00134">
    <property type="entry name" value="LU"/>
    <property type="match status" value="9"/>
</dbReference>
<proteinExistence type="predicted"/>
<feature type="domain" description="UPAR/Ly6" evidence="3">
    <location>
        <begin position="991"/>
        <end position="1081"/>
    </location>
</feature>
<dbReference type="PANTHER" id="PTHR10036">
    <property type="entry name" value="CD59 GLYCOPROTEIN"/>
    <property type="match status" value="1"/>
</dbReference>
<protein>
    <recommendedName>
        <fullName evidence="3">UPAR/Ly6 domain-containing protein</fullName>
    </recommendedName>
</protein>
<feature type="domain" description="UPAR/Ly6" evidence="3">
    <location>
        <begin position="151"/>
        <end position="241"/>
    </location>
</feature>
<gene>
    <name evidence="4" type="ORF">PCOR1329_LOCUS55322</name>
</gene>
<dbReference type="SUPFAM" id="SSF57302">
    <property type="entry name" value="Snake toxin-like"/>
    <property type="match status" value="9"/>
</dbReference>
<dbReference type="EMBL" id="CAUYUJ010016780">
    <property type="protein sequence ID" value="CAK0868774.1"/>
    <property type="molecule type" value="Genomic_DNA"/>
</dbReference>
<evidence type="ECO:0000259" key="3">
    <source>
        <dbReference type="SMART" id="SM00134"/>
    </source>
</evidence>
<accession>A0ABN9V792</accession>